<dbReference type="EMBL" id="LWDX02039109">
    <property type="protein sequence ID" value="OEL24690.1"/>
    <property type="molecule type" value="Genomic_DNA"/>
</dbReference>
<evidence type="ECO:0000313" key="3">
    <source>
        <dbReference type="Proteomes" id="UP000095767"/>
    </source>
</evidence>
<comment type="caution">
    <text evidence="2">The sequence shown here is derived from an EMBL/GenBank/DDBJ whole genome shotgun (WGS) entry which is preliminary data.</text>
</comment>
<accession>A0A1E5VHT0</accession>
<feature type="domain" description="F-box" evidence="1">
    <location>
        <begin position="99"/>
        <end position="140"/>
    </location>
</feature>
<feature type="domain" description="F-box" evidence="1">
    <location>
        <begin position="24"/>
        <end position="65"/>
    </location>
</feature>
<dbReference type="InterPro" id="IPR001810">
    <property type="entry name" value="F-box_dom"/>
</dbReference>
<dbReference type="OrthoDB" id="628518at2759"/>
<evidence type="ECO:0000259" key="1">
    <source>
        <dbReference type="SMART" id="SM00256"/>
    </source>
</evidence>
<dbReference type="STRING" id="888268.A0A1E5VHT0"/>
<organism evidence="2 3">
    <name type="scientific">Dichanthelium oligosanthes</name>
    <dbReference type="NCBI Taxonomy" id="888268"/>
    <lineage>
        <taxon>Eukaryota</taxon>
        <taxon>Viridiplantae</taxon>
        <taxon>Streptophyta</taxon>
        <taxon>Embryophyta</taxon>
        <taxon>Tracheophyta</taxon>
        <taxon>Spermatophyta</taxon>
        <taxon>Magnoliopsida</taxon>
        <taxon>Liliopsida</taxon>
        <taxon>Poales</taxon>
        <taxon>Poaceae</taxon>
        <taxon>PACMAD clade</taxon>
        <taxon>Panicoideae</taxon>
        <taxon>Panicodae</taxon>
        <taxon>Paniceae</taxon>
        <taxon>Dichantheliinae</taxon>
        <taxon>Dichanthelium</taxon>
    </lineage>
</organism>
<reference evidence="2 3" key="1">
    <citation type="submission" date="2016-09" db="EMBL/GenBank/DDBJ databases">
        <title>The draft genome of Dichanthelium oligosanthes: A C3 panicoid grass species.</title>
        <authorList>
            <person name="Studer A.J."/>
            <person name="Schnable J.C."/>
            <person name="Brutnell T.P."/>
        </authorList>
    </citation>
    <scope>NUCLEOTIDE SEQUENCE [LARGE SCALE GENOMIC DNA]</scope>
    <source>
        <strain evidence="3">cv. Kellogg 1175</strain>
        <tissue evidence="2">Leaf</tissue>
    </source>
</reference>
<keyword evidence="3" id="KW-1185">Reference proteome</keyword>
<evidence type="ECO:0000313" key="2">
    <source>
        <dbReference type="EMBL" id="OEL24690.1"/>
    </source>
</evidence>
<dbReference type="SMART" id="SM00256">
    <property type="entry name" value="FBOX"/>
    <property type="match status" value="3"/>
</dbReference>
<dbReference type="AlphaFoldDB" id="A0A1E5VHT0"/>
<dbReference type="InterPro" id="IPR036047">
    <property type="entry name" value="F-box-like_dom_sf"/>
</dbReference>
<dbReference type="PANTHER" id="PTHR31264">
    <property type="entry name" value="OS07G0554500 PROTEIN-RELATED"/>
    <property type="match status" value="1"/>
</dbReference>
<gene>
    <name evidence="2" type="ORF">BAE44_0014292</name>
</gene>
<protein>
    <recommendedName>
        <fullName evidence="1">F-box domain-containing protein</fullName>
    </recommendedName>
</protein>
<dbReference type="SUPFAM" id="SSF81383">
    <property type="entry name" value="F-box domain"/>
    <property type="match status" value="3"/>
</dbReference>
<feature type="domain" description="F-box" evidence="1">
    <location>
        <begin position="831"/>
        <end position="872"/>
    </location>
</feature>
<dbReference type="PANTHER" id="PTHR31264:SF3">
    <property type="entry name" value="OS07G0554100 PROTEIN"/>
    <property type="match status" value="1"/>
</dbReference>
<sequence>MASPARPVLPRIEPAASPRQPAALTDHLLEEIFLRVASWADLARASIACGSFRRLITDPIFLRRYRSLHPSLFLGFVDMPRPVRRCLEAPASPRRPAALADDLLEEILLRVACPADLARASAACTSFRRLVTDATFLRRYRTLHPPLLLGVIETVSSGFQPAEAPHPNATTARSIARPAAGFSFDYLPPTRWDWMPWDACDVRDGRVLLKSTPIVCRGVYFPHLAVCDPLSRRYRLLPDIPDDLLASVPVQQQFFPSFEAFLVPFGEEEDGTSFRVIGRAHCAIKSVVFVFSSGSGLWSVGTMWDDLNLGGSILLCRCYAYGNVYWKVMRANKLFKLDINRMDFSTVDLPPHYDERDVIIVEAGKGRVGVFSHIKFGMSVYHAIQQKESKIADGCQSEIVTHLPAQYDFCMVGAAEGYVFFVGFPKDRRVDPASFSLQVKTLKIEMTLDVPKSSIPFLPSPAPGGSQAMASRAGRILPGLSRASALCVSSRRLISDPSVIRRYSSINPPVLLGFLSSAGFQPAEAPHPSAAVARAVARAADFSFNYIPRATKLHRWHPCDVRDGHVLVDCRRFTEGDDGEESLSWDLAVCDPLSRRYLLLPPITDDLLASVELQNQNMFSSGALFIPSGDMEEETQFSVMCWMHSETKLVVFFFSSGSGHWSVGTSTSWDDLGLHEEVDSLGSCQCAYGCFYWKVNYTNKLLKLDMSTTEFSAYDLPPDHVDGDIVIVESGEGKVGMFSQLAAGTSVDYYTFLQNGTEKSYEWHMKSGITLPAQYTSEFYISGPAEGYIFLAGTPKEQDVVHSAFFSLEIKSFKIDREQEMASPPQQTATLTDDLLEEIFLRIASPADLARASTACASFRRLIAGRTVLRRYRSLHPPLLLGFLDPGLGGGFQPAEAPHPNAPAARAAGFSFDYLPRTRECRWYPRDVRDGRVLLYCNPRKVQKQHVRFFEAFLVPSGAEQGEALFRVLGRACCMIKMVVVIFSTVSGHWDVGTSTSWDAISLRAQPVAEGLMLRWPSYAYGCFSWKVYSRNKLLKLNVNRMELSIIHIPPDHAERNVVIVETEEGRLGMSSKLSHVNHETSLYYAIKNSEGESSNEWKTANTKTNGACIWACMCILDGRLDSPAERAYAYAERSM</sequence>
<dbReference type="Proteomes" id="UP000095767">
    <property type="component" value="Unassembled WGS sequence"/>
</dbReference>
<name>A0A1E5VHT0_9POAL</name>
<proteinExistence type="predicted"/>